<feature type="region of interest" description="Disordered" evidence="1">
    <location>
        <begin position="111"/>
        <end position="159"/>
    </location>
</feature>
<dbReference type="GeneID" id="19017696"/>
<dbReference type="Proteomes" id="UP000198341">
    <property type="component" value="Chromosome 2"/>
</dbReference>
<keyword evidence="2" id="KW-0812">Transmembrane</keyword>
<feature type="transmembrane region" description="Helical" evidence="2">
    <location>
        <begin position="62"/>
        <end position="78"/>
    </location>
</feature>
<feature type="region of interest" description="Disordered" evidence="1">
    <location>
        <begin position="242"/>
        <end position="269"/>
    </location>
</feature>
<feature type="chain" id="PRO_5003919604" evidence="3">
    <location>
        <begin position="19"/>
        <end position="269"/>
    </location>
</feature>
<evidence type="ECO:0000313" key="5">
    <source>
        <dbReference type="Proteomes" id="UP000198341"/>
    </source>
</evidence>
<evidence type="ECO:0000256" key="3">
    <source>
        <dbReference type="SAM" id="SignalP"/>
    </source>
</evidence>
<keyword evidence="2" id="KW-1133">Transmembrane helix</keyword>
<proteinExistence type="predicted"/>
<keyword evidence="5" id="KW-1185">Reference proteome</keyword>
<dbReference type="KEGG" id="bpg:Bathy02g05810"/>
<feature type="compositionally biased region" description="Basic and acidic residues" evidence="1">
    <location>
        <begin position="242"/>
        <end position="261"/>
    </location>
</feature>
<name>K8EQX3_9CHLO</name>
<sequence length="269" mass="31074">MNIISTSTGFVLLSKLLSQALFSTLHPFGFEGGKGGVVIARPRVKRRSSSLDFVSHNEKNKLLAESLFFLFVVSLFVLSSRTRKNTQRTQKKKTRWCAVLVENIEYEAKERAEEGEESVITPTFEDECEEEEEDKEEEEEKEDEFLTSDDSESSLQCEDEELEQRDQRWEIVAKLPPVVACEEKRSSSSLLEAWMSAVPRKGKRKLKAVGFGRDTGNGFFKDLTECNFRVEVFRCIDERRAKREEEGERSDGSFEKRRRVEIDEEDNDD</sequence>
<reference evidence="4 5" key="1">
    <citation type="submission" date="2011-10" db="EMBL/GenBank/DDBJ databases">
        <authorList>
            <person name="Genoscope - CEA"/>
        </authorList>
    </citation>
    <scope>NUCLEOTIDE SEQUENCE [LARGE SCALE GENOMIC DNA]</scope>
    <source>
        <strain evidence="4 5">RCC 1105</strain>
    </source>
</reference>
<gene>
    <name evidence="4" type="ORF">Bathy02g05810</name>
</gene>
<accession>K8EQX3</accession>
<evidence type="ECO:0000256" key="2">
    <source>
        <dbReference type="SAM" id="Phobius"/>
    </source>
</evidence>
<organism evidence="4 5">
    <name type="scientific">Bathycoccus prasinos</name>
    <dbReference type="NCBI Taxonomy" id="41875"/>
    <lineage>
        <taxon>Eukaryota</taxon>
        <taxon>Viridiplantae</taxon>
        <taxon>Chlorophyta</taxon>
        <taxon>Mamiellophyceae</taxon>
        <taxon>Mamiellales</taxon>
        <taxon>Bathycoccaceae</taxon>
        <taxon>Bathycoccus</taxon>
    </lineage>
</organism>
<dbReference type="RefSeq" id="XP_007514580.1">
    <property type="nucleotide sequence ID" value="XM_007514518.1"/>
</dbReference>
<evidence type="ECO:0000256" key="1">
    <source>
        <dbReference type="SAM" id="MobiDB-lite"/>
    </source>
</evidence>
<feature type="signal peptide" evidence="3">
    <location>
        <begin position="1"/>
        <end position="18"/>
    </location>
</feature>
<dbReference type="AlphaFoldDB" id="K8EQX3"/>
<evidence type="ECO:0000313" key="4">
    <source>
        <dbReference type="EMBL" id="CCO14820.1"/>
    </source>
</evidence>
<keyword evidence="2" id="KW-0472">Membrane</keyword>
<keyword evidence="3" id="KW-0732">Signal</keyword>
<dbReference type="EMBL" id="FO082277">
    <property type="protein sequence ID" value="CCO14820.1"/>
    <property type="molecule type" value="Genomic_DNA"/>
</dbReference>
<protein>
    <submittedName>
        <fullName evidence="4">Uncharacterized protein</fullName>
    </submittedName>
</protein>
<feature type="compositionally biased region" description="Acidic residues" evidence="1">
    <location>
        <begin position="124"/>
        <end position="159"/>
    </location>
</feature>